<evidence type="ECO:0000313" key="2">
    <source>
        <dbReference type="Proteomes" id="UP000322234"/>
    </source>
</evidence>
<evidence type="ECO:0000313" key="1">
    <source>
        <dbReference type="EMBL" id="MXQ99039.1"/>
    </source>
</evidence>
<gene>
    <name evidence="1" type="ORF">E5288_WYG015974</name>
</gene>
<dbReference type="AlphaFoldDB" id="A0A6B0S8D0"/>
<name>A0A6B0S8D0_9CETA</name>
<comment type="caution">
    <text evidence="1">The sequence shown here is derived from an EMBL/GenBank/DDBJ whole genome shotgun (WGS) entry which is preliminary data.</text>
</comment>
<proteinExistence type="predicted"/>
<sequence>MYEYFWEKRVSFCAVHLDWKTVLLELHVAEIILIKAGKIPFRTSTCFHVRMSDHVPTYVLLLTEDLLSSPKPSTPLRVSICTQYVTYTLITKNPSLLSKTSTHLQVSIAAYLTDSTQDFSTSVYLYPVSDRCAPAYSDPLTSC</sequence>
<keyword evidence="2" id="KW-1185">Reference proteome</keyword>
<dbReference type="Proteomes" id="UP000322234">
    <property type="component" value="Unassembled WGS sequence"/>
</dbReference>
<accession>A0A6B0S8D0</accession>
<dbReference type="EMBL" id="VBQZ03000331">
    <property type="protein sequence ID" value="MXQ99039.1"/>
    <property type="molecule type" value="Genomic_DNA"/>
</dbReference>
<protein>
    <submittedName>
        <fullName evidence="1">Uncharacterized protein</fullName>
    </submittedName>
</protein>
<organism evidence="1 2">
    <name type="scientific">Bos mutus</name>
    <name type="common">wild yak</name>
    <dbReference type="NCBI Taxonomy" id="72004"/>
    <lineage>
        <taxon>Eukaryota</taxon>
        <taxon>Metazoa</taxon>
        <taxon>Chordata</taxon>
        <taxon>Craniata</taxon>
        <taxon>Vertebrata</taxon>
        <taxon>Euteleostomi</taxon>
        <taxon>Mammalia</taxon>
        <taxon>Eutheria</taxon>
        <taxon>Laurasiatheria</taxon>
        <taxon>Artiodactyla</taxon>
        <taxon>Ruminantia</taxon>
        <taxon>Pecora</taxon>
        <taxon>Bovidae</taxon>
        <taxon>Bovinae</taxon>
        <taxon>Bos</taxon>
    </lineage>
</organism>
<reference evidence="1" key="1">
    <citation type="submission" date="2019-10" db="EMBL/GenBank/DDBJ databases">
        <title>The sequence and de novo assembly of the wild yak genome.</title>
        <authorList>
            <person name="Liu Y."/>
        </authorList>
    </citation>
    <scope>NUCLEOTIDE SEQUENCE [LARGE SCALE GENOMIC DNA]</scope>
    <source>
        <strain evidence="1">WY2019</strain>
    </source>
</reference>